<dbReference type="InterPro" id="IPR001452">
    <property type="entry name" value="SH3_domain"/>
</dbReference>
<dbReference type="EMBL" id="AMQN01007004">
    <property type="status" value="NOT_ANNOTATED_CDS"/>
    <property type="molecule type" value="Genomic_DNA"/>
</dbReference>
<protein>
    <recommendedName>
        <fullName evidence="3">SH3 domain-containing protein</fullName>
    </recommendedName>
</protein>
<evidence type="ECO:0000313" key="5">
    <source>
        <dbReference type="EnsemblMetazoa" id="CapteP60743"/>
    </source>
</evidence>
<dbReference type="AlphaFoldDB" id="R7UUJ4"/>
<feature type="domain" description="SH3" evidence="3">
    <location>
        <begin position="1"/>
        <end position="52"/>
    </location>
</feature>
<reference evidence="6" key="1">
    <citation type="submission" date="2012-12" db="EMBL/GenBank/DDBJ databases">
        <authorList>
            <person name="Hellsten U."/>
            <person name="Grimwood J."/>
            <person name="Chapman J.A."/>
            <person name="Shapiro H."/>
            <person name="Aerts A."/>
            <person name="Otillar R.P."/>
            <person name="Terry A.Y."/>
            <person name="Boore J.L."/>
            <person name="Simakov O."/>
            <person name="Marletaz F."/>
            <person name="Cho S.-J."/>
            <person name="Edsinger-Gonzales E."/>
            <person name="Havlak P."/>
            <person name="Kuo D.-H."/>
            <person name="Larsson T."/>
            <person name="Lv J."/>
            <person name="Arendt D."/>
            <person name="Savage R."/>
            <person name="Osoegawa K."/>
            <person name="de Jong P."/>
            <person name="Lindberg D.R."/>
            <person name="Seaver E.C."/>
            <person name="Weisblat D.A."/>
            <person name="Putnam N.H."/>
            <person name="Grigoriev I.V."/>
            <person name="Rokhsar D.S."/>
        </authorList>
    </citation>
    <scope>NUCLEOTIDE SEQUENCE</scope>
    <source>
        <strain evidence="6">I ESC-2004</strain>
    </source>
</reference>
<evidence type="ECO:0000259" key="3">
    <source>
        <dbReference type="PROSITE" id="PS50002"/>
    </source>
</evidence>
<dbReference type="Pfam" id="PF00018">
    <property type="entry name" value="SH3_1"/>
    <property type="match status" value="1"/>
</dbReference>
<dbReference type="Proteomes" id="UP000014760">
    <property type="component" value="Unassembled WGS sequence"/>
</dbReference>
<dbReference type="InterPro" id="IPR036028">
    <property type="entry name" value="SH3-like_dom_sf"/>
</dbReference>
<dbReference type="SMART" id="SM00326">
    <property type="entry name" value="SH3"/>
    <property type="match status" value="1"/>
</dbReference>
<accession>R7UUJ4</accession>
<reference evidence="5" key="3">
    <citation type="submission" date="2015-06" db="UniProtKB">
        <authorList>
            <consortium name="EnsemblMetazoa"/>
        </authorList>
    </citation>
    <scope>IDENTIFICATION</scope>
</reference>
<name>R7UUJ4_CAPTE</name>
<keyword evidence="6" id="KW-1185">Reference proteome</keyword>
<dbReference type="OrthoDB" id="269822at2759"/>
<proteinExistence type="predicted"/>
<sequence>VRAMYDYKAKRENELSFVKDSIIINVKKHDDGWWQGDLGINKRLKFPSNFVE</sequence>
<evidence type="ECO:0000313" key="4">
    <source>
        <dbReference type="EMBL" id="ELU07572.1"/>
    </source>
</evidence>
<dbReference type="EMBL" id="KB299759">
    <property type="protein sequence ID" value="ELU07572.1"/>
    <property type="molecule type" value="Genomic_DNA"/>
</dbReference>
<reference evidence="4 6" key="2">
    <citation type="journal article" date="2013" name="Nature">
        <title>Insights into bilaterian evolution from three spiralian genomes.</title>
        <authorList>
            <person name="Simakov O."/>
            <person name="Marletaz F."/>
            <person name="Cho S.J."/>
            <person name="Edsinger-Gonzales E."/>
            <person name="Havlak P."/>
            <person name="Hellsten U."/>
            <person name="Kuo D.H."/>
            <person name="Larsson T."/>
            <person name="Lv J."/>
            <person name="Arendt D."/>
            <person name="Savage R."/>
            <person name="Osoegawa K."/>
            <person name="de Jong P."/>
            <person name="Grimwood J."/>
            <person name="Chapman J.A."/>
            <person name="Shapiro H."/>
            <person name="Aerts A."/>
            <person name="Otillar R.P."/>
            <person name="Terry A.Y."/>
            <person name="Boore J.L."/>
            <person name="Grigoriev I.V."/>
            <person name="Lindberg D.R."/>
            <person name="Seaver E.C."/>
            <person name="Weisblat D.A."/>
            <person name="Putnam N.H."/>
            <person name="Rokhsar D.S."/>
        </authorList>
    </citation>
    <scope>NUCLEOTIDE SEQUENCE</scope>
    <source>
        <strain evidence="4 6">I ESC-2004</strain>
    </source>
</reference>
<feature type="non-terminal residue" evidence="4">
    <location>
        <position position="1"/>
    </location>
</feature>
<evidence type="ECO:0000313" key="6">
    <source>
        <dbReference type="Proteomes" id="UP000014760"/>
    </source>
</evidence>
<dbReference type="SUPFAM" id="SSF50044">
    <property type="entry name" value="SH3-domain"/>
    <property type="match status" value="1"/>
</dbReference>
<gene>
    <name evidence="4" type="ORF">CAPTEDRAFT_60743</name>
</gene>
<keyword evidence="1 2" id="KW-0728">SH3 domain</keyword>
<dbReference type="PROSITE" id="PS50002">
    <property type="entry name" value="SH3"/>
    <property type="match status" value="1"/>
</dbReference>
<feature type="non-terminal residue" evidence="4">
    <location>
        <position position="52"/>
    </location>
</feature>
<organism evidence="4">
    <name type="scientific">Capitella teleta</name>
    <name type="common">Polychaete worm</name>
    <dbReference type="NCBI Taxonomy" id="283909"/>
    <lineage>
        <taxon>Eukaryota</taxon>
        <taxon>Metazoa</taxon>
        <taxon>Spiralia</taxon>
        <taxon>Lophotrochozoa</taxon>
        <taxon>Annelida</taxon>
        <taxon>Polychaeta</taxon>
        <taxon>Sedentaria</taxon>
        <taxon>Scolecida</taxon>
        <taxon>Capitellidae</taxon>
        <taxon>Capitella</taxon>
    </lineage>
</organism>
<dbReference type="HOGENOM" id="CLU_186395_2_0_1"/>
<evidence type="ECO:0000256" key="2">
    <source>
        <dbReference type="PROSITE-ProRule" id="PRU00192"/>
    </source>
</evidence>
<dbReference type="EnsemblMetazoa" id="CapteT60743">
    <property type="protein sequence ID" value="CapteP60743"/>
    <property type="gene ID" value="CapteG60743"/>
</dbReference>
<dbReference type="STRING" id="283909.R7UUJ4"/>
<dbReference type="Gene3D" id="2.30.30.40">
    <property type="entry name" value="SH3 Domains"/>
    <property type="match status" value="1"/>
</dbReference>
<evidence type="ECO:0000256" key="1">
    <source>
        <dbReference type="ARBA" id="ARBA00022443"/>
    </source>
</evidence>